<name>A0A395JPN1_9GAMM</name>
<dbReference type="Pfam" id="PF13579">
    <property type="entry name" value="Glyco_trans_4_4"/>
    <property type="match status" value="1"/>
</dbReference>
<dbReference type="InterPro" id="IPR028098">
    <property type="entry name" value="Glyco_trans_4-like_N"/>
</dbReference>
<dbReference type="PANTHER" id="PTHR45947">
    <property type="entry name" value="SULFOQUINOVOSYL TRANSFERASE SQD2"/>
    <property type="match status" value="1"/>
</dbReference>
<keyword evidence="3" id="KW-0808">Transferase</keyword>
<evidence type="ECO:0000313" key="3">
    <source>
        <dbReference type="EMBL" id="RBP51528.1"/>
    </source>
</evidence>
<protein>
    <submittedName>
        <fullName evidence="3">Glycosyltransferase involved in cell wall biosynthesis</fullName>
    </submittedName>
</protein>
<keyword evidence="4" id="KW-1185">Reference proteome</keyword>
<dbReference type="PROSITE" id="PS51257">
    <property type="entry name" value="PROKAR_LIPOPROTEIN"/>
    <property type="match status" value="1"/>
</dbReference>
<comment type="caution">
    <text evidence="3">The sequence shown here is derived from an EMBL/GenBank/DDBJ whole genome shotgun (WGS) entry which is preliminary data.</text>
</comment>
<feature type="domain" description="Glycosyl transferase family 1" evidence="1">
    <location>
        <begin position="210"/>
        <end position="371"/>
    </location>
</feature>
<proteinExistence type="predicted"/>
<dbReference type="Gene3D" id="3.40.50.2000">
    <property type="entry name" value="Glycogen Phosphorylase B"/>
    <property type="match status" value="2"/>
</dbReference>
<dbReference type="Pfam" id="PF00534">
    <property type="entry name" value="Glycos_transf_1"/>
    <property type="match status" value="1"/>
</dbReference>
<gene>
    <name evidence="3" type="ORF">DFR28_102958</name>
</gene>
<accession>A0A395JPN1</accession>
<reference evidence="3 4" key="1">
    <citation type="submission" date="2018-06" db="EMBL/GenBank/DDBJ databases">
        <title>Genomic Encyclopedia of Type Strains, Phase IV (KMG-IV): sequencing the most valuable type-strain genomes for metagenomic binning, comparative biology and taxonomic classification.</title>
        <authorList>
            <person name="Goeker M."/>
        </authorList>
    </citation>
    <scope>NUCLEOTIDE SEQUENCE [LARGE SCALE GENOMIC DNA]</scope>
    <source>
        <strain evidence="3 4">DSM 24032</strain>
    </source>
</reference>
<feature type="domain" description="Glycosyltransferase subfamily 4-like N-terminal" evidence="2">
    <location>
        <begin position="22"/>
        <end position="194"/>
    </location>
</feature>
<dbReference type="Proteomes" id="UP000253083">
    <property type="component" value="Unassembled WGS sequence"/>
</dbReference>
<dbReference type="InterPro" id="IPR050194">
    <property type="entry name" value="Glycosyltransferase_grp1"/>
</dbReference>
<dbReference type="InParanoid" id="A0A395JPN1"/>
<evidence type="ECO:0000259" key="2">
    <source>
        <dbReference type="Pfam" id="PF13579"/>
    </source>
</evidence>
<dbReference type="GO" id="GO:0016757">
    <property type="term" value="F:glycosyltransferase activity"/>
    <property type="evidence" value="ECO:0007669"/>
    <property type="project" value="InterPro"/>
</dbReference>
<evidence type="ECO:0000313" key="4">
    <source>
        <dbReference type="Proteomes" id="UP000253083"/>
    </source>
</evidence>
<dbReference type="RefSeq" id="WP_113954290.1">
    <property type="nucleotide sequence ID" value="NZ_QNRT01000002.1"/>
</dbReference>
<sequence length="397" mass="44489">MSKPVNSLKVLHVIPSIAACRGGPSQAVIEMVSALRKAGVNAEIATTNDDGPSKLDVALNSLIDYQGVPVRFFNRLSPPISALREFGVSVRFTQWLNRHAADYDLIHVHAIFSYCSTRAMQIARKRSIPYIVRPIGQLEKWSLQQSKIRKQQYLNWFEQRNLERADCVHFTAESEQQQALAVLPKLVNTVIPLGLNVPIQVREAKSKIVNRWSLERDAPIILYLSRLHPKKGLEPLITALSQIDDLPFQLIIAGDGEPAYRRTLEALSNKLHMADRCRFIGFVRGTEKTLLLQGADLFVLTSFSENFGISALEAMASGTAVLLSNEVALAAIVKDHALGWVAELDNDDIKAKLLLALSDVDTTRERGSAARDYVEQHFQWSHIVQQLIRRYKAITHD</sequence>
<dbReference type="OrthoDB" id="9802525at2"/>
<dbReference type="EMBL" id="QNRT01000002">
    <property type="protein sequence ID" value="RBP51528.1"/>
    <property type="molecule type" value="Genomic_DNA"/>
</dbReference>
<evidence type="ECO:0000259" key="1">
    <source>
        <dbReference type="Pfam" id="PF00534"/>
    </source>
</evidence>
<organism evidence="3 4">
    <name type="scientific">Arenicella xantha</name>
    <dbReference type="NCBI Taxonomy" id="644221"/>
    <lineage>
        <taxon>Bacteria</taxon>
        <taxon>Pseudomonadati</taxon>
        <taxon>Pseudomonadota</taxon>
        <taxon>Gammaproteobacteria</taxon>
        <taxon>Arenicellales</taxon>
        <taxon>Arenicellaceae</taxon>
        <taxon>Arenicella</taxon>
    </lineage>
</organism>
<dbReference type="PANTHER" id="PTHR45947:SF3">
    <property type="entry name" value="SULFOQUINOVOSYL TRANSFERASE SQD2"/>
    <property type="match status" value="1"/>
</dbReference>
<dbReference type="AlphaFoldDB" id="A0A395JPN1"/>
<dbReference type="InterPro" id="IPR001296">
    <property type="entry name" value="Glyco_trans_1"/>
</dbReference>
<dbReference type="SUPFAM" id="SSF53756">
    <property type="entry name" value="UDP-Glycosyltransferase/glycogen phosphorylase"/>
    <property type="match status" value="1"/>
</dbReference>